<dbReference type="AlphaFoldDB" id="A0AAV8XT61"/>
<dbReference type="GO" id="GO:0030234">
    <property type="term" value="F:enzyme regulator activity"/>
    <property type="evidence" value="ECO:0007669"/>
    <property type="project" value="InterPro"/>
</dbReference>
<evidence type="ECO:0000256" key="12">
    <source>
        <dbReference type="ARBA" id="ARBA00022837"/>
    </source>
</evidence>
<feature type="non-terminal residue" evidence="17">
    <location>
        <position position="1"/>
    </location>
</feature>
<dbReference type="EMBL" id="JAPWTK010000362">
    <property type="protein sequence ID" value="KAJ8941546.1"/>
    <property type="molecule type" value="Genomic_DNA"/>
</dbReference>
<organism evidence="17 18">
    <name type="scientific">Aromia moschata</name>
    <dbReference type="NCBI Taxonomy" id="1265417"/>
    <lineage>
        <taxon>Eukaryota</taxon>
        <taxon>Metazoa</taxon>
        <taxon>Ecdysozoa</taxon>
        <taxon>Arthropoda</taxon>
        <taxon>Hexapoda</taxon>
        <taxon>Insecta</taxon>
        <taxon>Pterygota</taxon>
        <taxon>Neoptera</taxon>
        <taxon>Endopterygota</taxon>
        <taxon>Coleoptera</taxon>
        <taxon>Polyphaga</taxon>
        <taxon>Cucujiformia</taxon>
        <taxon>Chrysomeloidea</taxon>
        <taxon>Cerambycidae</taxon>
        <taxon>Cerambycinae</taxon>
        <taxon>Callichromatini</taxon>
        <taxon>Aromia</taxon>
    </lineage>
</organism>
<dbReference type="Gene3D" id="2.120.10.30">
    <property type="entry name" value="TolB, C-terminal domain"/>
    <property type="match status" value="1"/>
</dbReference>
<dbReference type="Pfam" id="PF08450">
    <property type="entry name" value="SGL"/>
    <property type="match status" value="1"/>
</dbReference>
<evidence type="ECO:0000256" key="9">
    <source>
        <dbReference type="ARBA" id="ARBA00022490"/>
    </source>
</evidence>
<comment type="cofactor">
    <cofactor evidence="3">
        <name>Mn(2+)</name>
        <dbReference type="ChEBI" id="CHEBI:29035"/>
    </cofactor>
</comment>
<feature type="binding site" evidence="15">
    <location>
        <position position="47"/>
    </location>
    <ligand>
        <name>a divalent metal cation</name>
        <dbReference type="ChEBI" id="CHEBI:60240"/>
    </ligand>
</feature>
<name>A0AAV8XT61_9CUCU</name>
<dbReference type="PANTHER" id="PTHR10907:SF47">
    <property type="entry name" value="REGUCALCIN"/>
    <property type="match status" value="1"/>
</dbReference>
<evidence type="ECO:0000256" key="8">
    <source>
        <dbReference type="ARBA" id="ARBA00016808"/>
    </source>
</evidence>
<evidence type="ECO:0000313" key="17">
    <source>
        <dbReference type="EMBL" id="KAJ8941546.1"/>
    </source>
</evidence>
<dbReference type="Proteomes" id="UP001162162">
    <property type="component" value="Unassembled WGS sequence"/>
</dbReference>
<gene>
    <name evidence="17" type="ORF">NQ318_011503</name>
</gene>
<keyword evidence="10 15" id="KW-0479">Metal-binding</keyword>
<dbReference type="SUPFAM" id="SSF63829">
    <property type="entry name" value="Calcium-dependent phosphotriesterase"/>
    <property type="match status" value="1"/>
</dbReference>
<feature type="non-terminal residue" evidence="17">
    <location>
        <position position="238"/>
    </location>
</feature>
<dbReference type="InterPro" id="IPR005511">
    <property type="entry name" value="SMP-30"/>
</dbReference>
<evidence type="ECO:0000256" key="15">
    <source>
        <dbReference type="PIRSR" id="PIRSR605511-2"/>
    </source>
</evidence>
<dbReference type="InterPro" id="IPR008367">
    <property type="entry name" value="Regucalcin"/>
</dbReference>
<protein>
    <recommendedName>
        <fullName evidence="8">Regucalcin</fullName>
        <ecNumber evidence="7">3.1.1.17</ecNumber>
    </recommendedName>
    <alternativeName>
        <fullName evidence="13">Gluconolactonase</fullName>
    </alternativeName>
</protein>
<keyword evidence="12" id="KW-0106">Calcium</keyword>
<proteinExistence type="inferred from homology"/>
<feature type="active site" description="Proton donor/acceptor" evidence="14">
    <location>
        <position position="103"/>
    </location>
</feature>
<evidence type="ECO:0000256" key="10">
    <source>
        <dbReference type="ARBA" id="ARBA00022723"/>
    </source>
</evidence>
<evidence type="ECO:0000256" key="5">
    <source>
        <dbReference type="ARBA" id="ARBA00004496"/>
    </source>
</evidence>
<keyword evidence="11" id="KW-0378">Hydrolase</keyword>
<keyword evidence="15" id="KW-0862">Zinc</keyword>
<evidence type="ECO:0000256" key="7">
    <source>
        <dbReference type="ARBA" id="ARBA00013227"/>
    </source>
</evidence>
<evidence type="ECO:0000256" key="4">
    <source>
        <dbReference type="ARBA" id="ARBA00001946"/>
    </source>
</evidence>
<evidence type="ECO:0000256" key="14">
    <source>
        <dbReference type="PIRSR" id="PIRSR605511-1"/>
    </source>
</evidence>
<comment type="cofactor">
    <cofactor evidence="15">
        <name>Zn(2+)</name>
        <dbReference type="ChEBI" id="CHEBI:29105"/>
    </cofactor>
    <text evidence="15">Binds 1 divalent metal cation per subunit.</text>
</comment>
<evidence type="ECO:0000256" key="6">
    <source>
        <dbReference type="ARBA" id="ARBA00008853"/>
    </source>
</evidence>
<dbReference type="PRINTS" id="PR01790">
    <property type="entry name" value="SMP30FAMILY"/>
</dbReference>
<sequence length="238" mass="25732">VRWATTPTPTREASGALTVPQGKVYKITKENLEEPTPVRDQVLAASNAVAWNKANDRMYYVDTPSQKIVEVPYDDAKGEVFPVRNRTAFDVSRYASRIIGVPDGMTVDEDDNLWVALQGGGSVVKVNPATGDLLKVVPIPARDVTSTMWGGPDLDVLFVTTSRRNLNEAERMQQPGAGSVFAVTNLGTKGLPVYTADIIDSIPKRKVFAALTTHLATSGSGGDFENSATRPVPVLFWA</sequence>
<feature type="domain" description="SMP-30/Gluconolactonase/LRE-like region" evidence="16">
    <location>
        <begin position="3"/>
        <end position="162"/>
    </location>
</feature>
<keyword evidence="9" id="KW-0963">Cytoplasm</keyword>
<evidence type="ECO:0000313" key="18">
    <source>
        <dbReference type="Proteomes" id="UP001162162"/>
    </source>
</evidence>
<feature type="binding site" evidence="15">
    <location>
        <position position="103"/>
    </location>
    <ligand>
        <name>substrate</name>
    </ligand>
</feature>
<dbReference type="InterPro" id="IPR013658">
    <property type="entry name" value="SGL"/>
</dbReference>
<evidence type="ECO:0000259" key="16">
    <source>
        <dbReference type="Pfam" id="PF08450"/>
    </source>
</evidence>
<dbReference type="GO" id="GO:0004341">
    <property type="term" value="F:gluconolactonase activity"/>
    <property type="evidence" value="ECO:0007669"/>
    <property type="project" value="UniProtKB-EC"/>
</dbReference>
<reference evidence="17" key="1">
    <citation type="journal article" date="2023" name="Insect Mol. Biol.">
        <title>Genome sequencing provides insights into the evolution of gene families encoding plant cell wall-degrading enzymes in longhorned beetles.</title>
        <authorList>
            <person name="Shin N.R."/>
            <person name="Okamura Y."/>
            <person name="Kirsch R."/>
            <person name="Pauchet Y."/>
        </authorList>
    </citation>
    <scope>NUCLEOTIDE SEQUENCE</scope>
    <source>
        <strain evidence="17">AMC_N1</strain>
    </source>
</reference>
<comment type="caution">
    <text evidence="17">The sequence shown here is derived from an EMBL/GenBank/DDBJ whole genome shotgun (WGS) entry which is preliminary data.</text>
</comment>
<evidence type="ECO:0000256" key="3">
    <source>
        <dbReference type="ARBA" id="ARBA00001936"/>
    </source>
</evidence>
<dbReference type="GO" id="GO:0005509">
    <property type="term" value="F:calcium ion binding"/>
    <property type="evidence" value="ECO:0007669"/>
    <property type="project" value="InterPro"/>
</dbReference>
<dbReference type="PRINTS" id="PR01791">
    <property type="entry name" value="REGUCALCIN"/>
</dbReference>
<dbReference type="EC" id="3.1.1.17" evidence="7"/>
<dbReference type="GO" id="GO:0019853">
    <property type="term" value="P:L-ascorbic acid biosynthetic process"/>
    <property type="evidence" value="ECO:0007669"/>
    <property type="project" value="TreeGrafter"/>
</dbReference>
<comment type="similarity">
    <text evidence="6">Belongs to the SMP-30/CGR1 family.</text>
</comment>
<comment type="catalytic activity">
    <reaction evidence="1">
        <text>D-glucono-1,5-lactone + H2O = D-gluconate + H(+)</text>
        <dbReference type="Rhea" id="RHEA:10440"/>
        <dbReference type="ChEBI" id="CHEBI:15377"/>
        <dbReference type="ChEBI" id="CHEBI:15378"/>
        <dbReference type="ChEBI" id="CHEBI:16217"/>
        <dbReference type="ChEBI" id="CHEBI:18391"/>
        <dbReference type="EC" id="3.1.1.17"/>
    </reaction>
</comment>
<comment type="cofactor">
    <cofactor evidence="4">
        <name>Mg(2+)</name>
        <dbReference type="ChEBI" id="CHEBI:18420"/>
    </cofactor>
</comment>
<keyword evidence="18" id="KW-1185">Reference proteome</keyword>
<evidence type="ECO:0000256" key="2">
    <source>
        <dbReference type="ARBA" id="ARBA00001913"/>
    </source>
</evidence>
<dbReference type="GO" id="GO:0005737">
    <property type="term" value="C:cytoplasm"/>
    <property type="evidence" value="ECO:0007669"/>
    <property type="project" value="UniProtKB-SubCell"/>
</dbReference>
<accession>A0AAV8XT61</accession>
<evidence type="ECO:0000256" key="11">
    <source>
        <dbReference type="ARBA" id="ARBA00022801"/>
    </source>
</evidence>
<dbReference type="InterPro" id="IPR011042">
    <property type="entry name" value="6-blade_b-propeller_TolB-like"/>
</dbReference>
<comment type="subcellular location">
    <subcellularLocation>
        <location evidence="5">Cytoplasm</location>
    </subcellularLocation>
</comment>
<comment type="cofactor">
    <cofactor evidence="2">
        <name>Ca(2+)</name>
        <dbReference type="ChEBI" id="CHEBI:29108"/>
    </cofactor>
</comment>
<dbReference type="PANTHER" id="PTHR10907">
    <property type="entry name" value="REGUCALCIN"/>
    <property type="match status" value="1"/>
</dbReference>
<evidence type="ECO:0000256" key="1">
    <source>
        <dbReference type="ARBA" id="ARBA00001589"/>
    </source>
</evidence>
<evidence type="ECO:0000256" key="13">
    <source>
        <dbReference type="ARBA" id="ARBA00032464"/>
    </source>
</evidence>